<dbReference type="Proteomes" id="UP000767334">
    <property type="component" value="Unassembled WGS sequence"/>
</dbReference>
<evidence type="ECO:0000313" key="2">
    <source>
        <dbReference type="Proteomes" id="UP000767334"/>
    </source>
</evidence>
<comment type="caution">
    <text evidence="1">The sequence shown here is derived from an EMBL/GenBank/DDBJ whole genome shotgun (WGS) entry which is preliminary data.</text>
</comment>
<organism evidence="1 2">
    <name type="scientific">Clostridium saudiense</name>
    <dbReference type="NCBI Taxonomy" id="1414720"/>
    <lineage>
        <taxon>Bacteria</taxon>
        <taxon>Bacillati</taxon>
        <taxon>Bacillota</taxon>
        <taxon>Clostridia</taxon>
        <taxon>Eubacteriales</taxon>
        <taxon>Clostridiaceae</taxon>
        <taxon>Clostridium</taxon>
    </lineage>
</organism>
<proteinExistence type="predicted"/>
<dbReference type="RefSeq" id="WP_204572674.1">
    <property type="nucleotide sequence ID" value="NZ_JACJLL010000146.1"/>
</dbReference>
<keyword evidence="2" id="KW-1185">Reference proteome</keyword>
<name>A0ABS2FK65_9CLOT</name>
<evidence type="ECO:0000313" key="1">
    <source>
        <dbReference type="EMBL" id="MBM6820686.1"/>
    </source>
</evidence>
<gene>
    <name evidence="1" type="ORF">H6A19_15320</name>
</gene>
<dbReference type="EMBL" id="JACJLL010000146">
    <property type="protein sequence ID" value="MBM6820686.1"/>
    <property type="molecule type" value="Genomic_DNA"/>
</dbReference>
<reference evidence="1 2" key="1">
    <citation type="journal article" date="2021" name="Sci. Rep.">
        <title>The distribution of antibiotic resistance genes in chicken gut microbiota commensals.</title>
        <authorList>
            <person name="Juricova H."/>
            <person name="Matiasovicova J."/>
            <person name="Kubasova T."/>
            <person name="Cejkova D."/>
            <person name="Rychlik I."/>
        </authorList>
    </citation>
    <scope>NUCLEOTIDE SEQUENCE [LARGE SCALE GENOMIC DNA]</scope>
    <source>
        <strain evidence="1 2">An435</strain>
    </source>
</reference>
<protein>
    <submittedName>
        <fullName evidence="1">Uncharacterized protein</fullName>
    </submittedName>
</protein>
<sequence length="355" mass="41639">MDLQKYKEYLIPTVEIYNKKTIDNIISILLDKEIIIDKEIKERENKVVIQKEIQEYDNLLVGAIDIIGLEVIKEIEMWEYVREYQYSILYKTALIDKEKLIDVLKKNQIKFFDECINNVEKINPVISHPTAFIGENEVILKFSLGKTCINPETEKPLKQKYTINVVFHLNSSIVEIRYNAINGLFVDDYKGFYKRNLSSVKAWLATYLNINVEKFAIDSIVDELKKDKTLRLEGQDMRFSDGGKACLEVGSNELYTLPLLGELKNIILENQEEFNKSIAIKQILETWINSKEEEADYLWVCLCWPDDKGRKTYDVKVRFQFDYFDEDESLLYHYSGPIGMERMNKVVRSIIDVTE</sequence>
<accession>A0ABS2FK65</accession>